<evidence type="ECO:0000313" key="5">
    <source>
        <dbReference type="Proteomes" id="UP000596742"/>
    </source>
</evidence>
<dbReference type="OrthoDB" id="10058523at2759"/>
<feature type="region of interest" description="Disordered" evidence="1">
    <location>
        <begin position="563"/>
        <end position="627"/>
    </location>
</feature>
<dbReference type="PANTHER" id="PTHR19303:SF74">
    <property type="entry name" value="POGO TRANSPOSABLE ELEMENT WITH KRAB DOMAIN"/>
    <property type="match status" value="1"/>
</dbReference>
<feature type="domain" description="HTH psq-type" evidence="3">
    <location>
        <begin position="15"/>
        <end position="53"/>
    </location>
</feature>
<accession>A0A8B6FBX5</accession>
<evidence type="ECO:0000259" key="3">
    <source>
        <dbReference type="Pfam" id="PF05225"/>
    </source>
</evidence>
<gene>
    <name evidence="4" type="ORF">MGAL_10B054382</name>
</gene>
<feature type="compositionally biased region" description="Basic residues" evidence="1">
    <location>
        <begin position="617"/>
        <end position="627"/>
    </location>
</feature>
<feature type="compositionally biased region" description="Basic and acidic residues" evidence="1">
    <location>
        <begin position="563"/>
        <end position="615"/>
    </location>
</feature>
<reference evidence="4" key="1">
    <citation type="submission" date="2018-11" db="EMBL/GenBank/DDBJ databases">
        <authorList>
            <person name="Alioto T."/>
            <person name="Alioto T."/>
        </authorList>
    </citation>
    <scope>NUCLEOTIDE SEQUENCE</scope>
</reference>
<dbReference type="Proteomes" id="UP000596742">
    <property type="component" value="Unassembled WGS sequence"/>
</dbReference>
<dbReference type="Gene3D" id="1.10.10.60">
    <property type="entry name" value="Homeodomain-like"/>
    <property type="match status" value="1"/>
</dbReference>
<dbReference type="Pfam" id="PF05225">
    <property type="entry name" value="HTH_psq"/>
    <property type="match status" value="1"/>
</dbReference>
<evidence type="ECO:0000259" key="2">
    <source>
        <dbReference type="Pfam" id="PF03184"/>
    </source>
</evidence>
<proteinExistence type="predicted"/>
<dbReference type="GO" id="GO:0003677">
    <property type="term" value="F:DNA binding"/>
    <property type="evidence" value="ECO:0007669"/>
    <property type="project" value="InterPro"/>
</dbReference>
<keyword evidence="5" id="KW-1185">Reference proteome</keyword>
<dbReference type="EMBL" id="UYJE01006488">
    <property type="protein sequence ID" value="VDI46352.1"/>
    <property type="molecule type" value="Genomic_DNA"/>
</dbReference>
<evidence type="ECO:0008006" key="6">
    <source>
        <dbReference type="Google" id="ProtNLM"/>
    </source>
</evidence>
<dbReference type="InterPro" id="IPR007889">
    <property type="entry name" value="HTH_Psq"/>
</dbReference>
<feature type="region of interest" description="Disordered" evidence="1">
    <location>
        <begin position="350"/>
        <end position="372"/>
    </location>
</feature>
<dbReference type="GO" id="GO:0005634">
    <property type="term" value="C:nucleus"/>
    <property type="evidence" value="ECO:0007669"/>
    <property type="project" value="TreeGrafter"/>
</dbReference>
<dbReference type="PANTHER" id="PTHR19303">
    <property type="entry name" value="TRANSPOSON"/>
    <property type="match status" value="1"/>
</dbReference>
<dbReference type="AlphaFoldDB" id="A0A8B6FBX5"/>
<sequence>MEKQKPKKLCQWNQEDMSKAYKAAKLGQMSIAQASKTYNVPRMTLSDRVKGKVAMDAQMGASTVLTSEDEISLVNYIEYMAQRGFPLSVSQVIGFAWCIAKEHPGARVFNESGPTEKWWRGFKKGQPEMSLRRPDPLDRGRAAMGNVETMRDYFKLLKSTLETNDLKDKPERGGYPGGAYHKNGPINAAYATTDSGFMDKETYFQWFEKVFLQHCVKERPIMLLQDGAISHISPMLIDSALKNDVILLCLPSKTTHILQPLDVAVYKNMKIETAKQVSNAKMLKSDLWVSKKNVSSIFKVIFERSFTMACITQGFKKCGIYPFDPNAIDKTLLFRGGNDVNPDDLDLSLNDEPTNESELSAIEDNTTSNTENEPEHIVSAMPSTSNTGVTTVMDLEVGADGILSPIIHTTSEATQSSNEIELSSTTICPPELALSAIESALTPRKKRKYENAFSSNTMVKGDVVFHTWKNLKISCTMSSSSSDSTLPINVSNESINSMSSSSLNVQPSYCPEPSSHPLVKAGLIPDDLVSVLVVPKTKDVSGRTKRRKGDGKARILSTKEIQEELDSKEKKKKEDEKNKLKRKELREKRKAEKIIEEETKKAKQEQMKRLRENLNKLKVKQQRMRNS</sequence>
<dbReference type="InterPro" id="IPR009057">
    <property type="entry name" value="Homeodomain-like_sf"/>
</dbReference>
<evidence type="ECO:0000313" key="4">
    <source>
        <dbReference type="EMBL" id="VDI46352.1"/>
    </source>
</evidence>
<evidence type="ECO:0000256" key="1">
    <source>
        <dbReference type="SAM" id="MobiDB-lite"/>
    </source>
</evidence>
<comment type="caution">
    <text evidence="4">The sequence shown here is derived from an EMBL/GenBank/DDBJ whole genome shotgun (WGS) entry which is preliminary data.</text>
</comment>
<dbReference type="Pfam" id="PF03184">
    <property type="entry name" value="DDE_1"/>
    <property type="match status" value="1"/>
</dbReference>
<dbReference type="InterPro" id="IPR050863">
    <property type="entry name" value="CenT-Element_Derived"/>
</dbReference>
<dbReference type="InterPro" id="IPR004875">
    <property type="entry name" value="DDE_SF_endonuclease_dom"/>
</dbReference>
<organism evidence="4 5">
    <name type="scientific">Mytilus galloprovincialis</name>
    <name type="common">Mediterranean mussel</name>
    <dbReference type="NCBI Taxonomy" id="29158"/>
    <lineage>
        <taxon>Eukaryota</taxon>
        <taxon>Metazoa</taxon>
        <taxon>Spiralia</taxon>
        <taxon>Lophotrochozoa</taxon>
        <taxon>Mollusca</taxon>
        <taxon>Bivalvia</taxon>
        <taxon>Autobranchia</taxon>
        <taxon>Pteriomorphia</taxon>
        <taxon>Mytilida</taxon>
        <taxon>Mytiloidea</taxon>
        <taxon>Mytilidae</taxon>
        <taxon>Mytilinae</taxon>
        <taxon>Mytilus</taxon>
    </lineage>
</organism>
<feature type="domain" description="DDE-1" evidence="2">
    <location>
        <begin position="184"/>
        <end position="290"/>
    </location>
</feature>
<protein>
    <recommendedName>
        <fullName evidence="6">HTH psq-type domain-containing protein</fullName>
    </recommendedName>
</protein>
<dbReference type="SUPFAM" id="SSF46689">
    <property type="entry name" value="Homeodomain-like"/>
    <property type="match status" value="1"/>
</dbReference>
<name>A0A8B6FBX5_MYTGA</name>